<dbReference type="InterPro" id="IPR023772">
    <property type="entry name" value="DNA-bd_HTH_TetR-type_CS"/>
</dbReference>
<accession>A0A512SYQ7</accession>
<dbReference type="PROSITE" id="PS01081">
    <property type="entry name" value="HTH_TETR_1"/>
    <property type="match status" value="1"/>
</dbReference>
<dbReference type="Proteomes" id="UP000321793">
    <property type="component" value="Unassembled WGS sequence"/>
</dbReference>
<dbReference type="SUPFAM" id="SSF48498">
    <property type="entry name" value="Tetracyclin repressor-like, C-terminal domain"/>
    <property type="match status" value="1"/>
</dbReference>
<dbReference type="GO" id="GO:0003700">
    <property type="term" value="F:DNA-binding transcription factor activity"/>
    <property type="evidence" value="ECO:0007669"/>
    <property type="project" value="TreeGrafter"/>
</dbReference>
<dbReference type="PROSITE" id="PS50977">
    <property type="entry name" value="HTH_TETR_2"/>
    <property type="match status" value="1"/>
</dbReference>
<proteinExistence type="predicted"/>
<evidence type="ECO:0000256" key="3">
    <source>
        <dbReference type="ARBA" id="ARBA00023163"/>
    </source>
</evidence>
<evidence type="ECO:0000256" key="1">
    <source>
        <dbReference type="ARBA" id="ARBA00023015"/>
    </source>
</evidence>
<dbReference type="RefSeq" id="WP_147062821.1">
    <property type="nucleotide sequence ID" value="NZ_BAABDN010000001.1"/>
</dbReference>
<feature type="domain" description="HTH tetR-type" evidence="5">
    <location>
        <begin position="13"/>
        <end position="73"/>
    </location>
</feature>
<dbReference type="PRINTS" id="PR00455">
    <property type="entry name" value="HTHTETR"/>
</dbReference>
<protein>
    <submittedName>
        <fullName evidence="6">TetR family transcriptional regulator</fullName>
    </submittedName>
</protein>
<dbReference type="GO" id="GO:0000976">
    <property type="term" value="F:transcription cis-regulatory region binding"/>
    <property type="evidence" value="ECO:0007669"/>
    <property type="project" value="TreeGrafter"/>
</dbReference>
<evidence type="ECO:0000256" key="4">
    <source>
        <dbReference type="PROSITE-ProRule" id="PRU00335"/>
    </source>
</evidence>
<dbReference type="PANTHER" id="PTHR30055:SF225">
    <property type="entry name" value="TRANSCRIPTIONAL REGULATORY PROTEIN-RELATED"/>
    <property type="match status" value="1"/>
</dbReference>
<dbReference type="Pfam" id="PF16859">
    <property type="entry name" value="TetR_C_11"/>
    <property type="match status" value="1"/>
</dbReference>
<dbReference type="InterPro" id="IPR009057">
    <property type="entry name" value="Homeodomain-like_sf"/>
</dbReference>
<dbReference type="InterPro" id="IPR036271">
    <property type="entry name" value="Tet_transcr_reg_TetR-rel_C_sf"/>
</dbReference>
<dbReference type="Gene3D" id="1.10.357.10">
    <property type="entry name" value="Tetracycline Repressor, domain 2"/>
    <property type="match status" value="1"/>
</dbReference>
<keyword evidence="3" id="KW-0804">Transcription</keyword>
<sequence>MTPETHPRPRVEGEREQEILHATLDVLAEVGYDRLTMDAVAAAAKASKATLYRRWSSKSALVIDAVLAQKGPTTAPDTGSLREDLLQMHCGAGGVTDERAMSVLASVITAVNIDPEFATAFRRDFIGPKVAAGRAVFERARERGEIGDDVDLDLIAPALAGMVLHRTHLLGEPPSKATIAALIDQVVLPACHATHTSAQPQDKDHA</sequence>
<feature type="DNA-binding region" description="H-T-H motif" evidence="4">
    <location>
        <begin position="36"/>
        <end position="55"/>
    </location>
</feature>
<name>A0A512SYQ7_9MICO</name>
<dbReference type="SUPFAM" id="SSF46689">
    <property type="entry name" value="Homeodomain-like"/>
    <property type="match status" value="1"/>
</dbReference>
<dbReference type="Gene3D" id="1.10.10.60">
    <property type="entry name" value="Homeodomain-like"/>
    <property type="match status" value="1"/>
</dbReference>
<dbReference type="InterPro" id="IPR050109">
    <property type="entry name" value="HTH-type_TetR-like_transc_reg"/>
</dbReference>
<evidence type="ECO:0000256" key="2">
    <source>
        <dbReference type="ARBA" id="ARBA00023125"/>
    </source>
</evidence>
<dbReference type="OrthoDB" id="9796019at2"/>
<keyword evidence="7" id="KW-1185">Reference proteome</keyword>
<dbReference type="PANTHER" id="PTHR30055">
    <property type="entry name" value="HTH-TYPE TRANSCRIPTIONAL REGULATOR RUTR"/>
    <property type="match status" value="1"/>
</dbReference>
<evidence type="ECO:0000313" key="7">
    <source>
        <dbReference type="Proteomes" id="UP000321793"/>
    </source>
</evidence>
<organism evidence="6 7">
    <name type="scientific">Knoellia locipacati</name>
    <dbReference type="NCBI Taxonomy" id="882824"/>
    <lineage>
        <taxon>Bacteria</taxon>
        <taxon>Bacillati</taxon>
        <taxon>Actinomycetota</taxon>
        <taxon>Actinomycetes</taxon>
        <taxon>Micrococcales</taxon>
        <taxon>Intrasporangiaceae</taxon>
        <taxon>Knoellia</taxon>
    </lineage>
</organism>
<dbReference type="AlphaFoldDB" id="A0A512SYQ7"/>
<dbReference type="EMBL" id="BKBA01000003">
    <property type="protein sequence ID" value="GEQ13035.1"/>
    <property type="molecule type" value="Genomic_DNA"/>
</dbReference>
<keyword evidence="1" id="KW-0805">Transcription regulation</keyword>
<dbReference type="InterPro" id="IPR001647">
    <property type="entry name" value="HTH_TetR"/>
</dbReference>
<evidence type="ECO:0000313" key="6">
    <source>
        <dbReference type="EMBL" id="GEQ13035.1"/>
    </source>
</evidence>
<dbReference type="Pfam" id="PF00440">
    <property type="entry name" value="TetR_N"/>
    <property type="match status" value="1"/>
</dbReference>
<dbReference type="InterPro" id="IPR011075">
    <property type="entry name" value="TetR_C"/>
</dbReference>
<comment type="caution">
    <text evidence="6">The sequence shown here is derived from an EMBL/GenBank/DDBJ whole genome shotgun (WGS) entry which is preliminary data.</text>
</comment>
<reference evidence="6 7" key="1">
    <citation type="submission" date="2019-07" db="EMBL/GenBank/DDBJ databases">
        <title>Whole genome shotgun sequence of Knoellia locipacati NBRC 109775.</title>
        <authorList>
            <person name="Hosoyama A."/>
            <person name="Uohara A."/>
            <person name="Ohji S."/>
            <person name="Ichikawa N."/>
        </authorList>
    </citation>
    <scope>NUCLEOTIDE SEQUENCE [LARGE SCALE GENOMIC DNA]</scope>
    <source>
        <strain evidence="6 7">NBRC 109775</strain>
    </source>
</reference>
<gene>
    <name evidence="6" type="ORF">KLO01_10820</name>
</gene>
<keyword evidence="2 4" id="KW-0238">DNA-binding</keyword>
<evidence type="ECO:0000259" key="5">
    <source>
        <dbReference type="PROSITE" id="PS50977"/>
    </source>
</evidence>